<evidence type="ECO:0000313" key="2">
    <source>
        <dbReference type="Proteomes" id="UP000186394"/>
    </source>
</evidence>
<dbReference type="OrthoDB" id="3260879at2"/>
<organism evidence="1 2">
    <name type="scientific">Actinomyces oris</name>
    <dbReference type="NCBI Taxonomy" id="544580"/>
    <lineage>
        <taxon>Bacteria</taxon>
        <taxon>Bacillati</taxon>
        <taxon>Actinomycetota</taxon>
        <taxon>Actinomycetes</taxon>
        <taxon>Actinomycetales</taxon>
        <taxon>Actinomycetaceae</taxon>
        <taxon>Actinomyces</taxon>
    </lineage>
</organism>
<evidence type="ECO:0000313" key="1">
    <source>
        <dbReference type="EMBL" id="OLO48707.1"/>
    </source>
</evidence>
<reference evidence="1 2" key="1">
    <citation type="submission" date="2016-12" db="EMBL/GenBank/DDBJ databases">
        <title>Genomic comparison of strains in the 'Actinomyces naeslundii' group.</title>
        <authorList>
            <person name="Mughal S.R."/>
            <person name="Do T."/>
            <person name="Gilbert S.C."/>
            <person name="Witherden E.A."/>
            <person name="Didelot X."/>
            <person name="Beighton D."/>
        </authorList>
    </citation>
    <scope>NUCLEOTIDE SEQUENCE [LARGE SCALE GENOMIC DNA]</scope>
    <source>
        <strain evidence="1 2">P6N</strain>
    </source>
</reference>
<gene>
    <name evidence="1" type="ORF">BKH28_08670</name>
</gene>
<dbReference type="RefSeq" id="WP_075418425.1">
    <property type="nucleotide sequence ID" value="NZ_MSKL01000022.1"/>
</dbReference>
<protein>
    <submittedName>
        <fullName evidence="1">Uncharacterized protein</fullName>
    </submittedName>
</protein>
<dbReference type="AlphaFoldDB" id="A0A1Q8VKT0"/>
<dbReference type="Proteomes" id="UP000186394">
    <property type="component" value="Unassembled WGS sequence"/>
</dbReference>
<accession>A0A1Q8VKT0</accession>
<name>A0A1Q8VKT0_9ACTO</name>
<comment type="caution">
    <text evidence="1">The sequence shown here is derived from an EMBL/GenBank/DDBJ whole genome shotgun (WGS) entry which is preliminary data.</text>
</comment>
<sequence>MVVRAEVHHRWAVTRGNNPDDRPYYCPLHEARYGAAVNLYKRLLQPIPDDATDHWARLADQAVVIPEQDATYWYSYTAIVESAWTLVTPDDDQNTVLADARTEIAKRPSPRIVGDHPATHPAEPVPHDTKVNVRSLWVVTQHGQNPTTGDDIWYCPVFGPNINTYTQARNLYLSMAEQLRDMPGPPEPTTDLTFWHSLQATADSPWYTDTQHADPHAIITTLYDTLTNPK</sequence>
<dbReference type="EMBL" id="MSKL01000022">
    <property type="protein sequence ID" value="OLO48707.1"/>
    <property type="molecule type" value="Genomic_DNA"/>
</dbReference>
<proteinExistence type="predicted"/>